<keyword evidence="6" id="KW-1185">Reference proteome</keyword>
<comment type="caution">
    <text evidence="5">The sequence shown here is derived from an EMBL/GenBank/DDBJ whole genome shotgun (WGS) entry which is preliminary data.</text>
</comment>
<dbReference type="FunFam" id="3.40.50.720:FF:000084">
    <property type="entry name" value="Short-chain dehydrogenase reductase"/>
    <property type="match status" value="1"/>
</dbReference>
<dbReference type="SMART" id="SM00822">
    <property type="entry name" value="PKS_KR"/>
    <property type="match status" value="1"/>
</dbReference>
<dbReference type="PROSITE" id="PS00061">
    <property type="entry name" value="ADH_SHORT"/>
    <property type="match status" value="1"/>
</dbReference>
<evidence type="ECO:0000313" key="6">
    <source>
        <dbReference type="Proteomes" id="UP000223071"/>
    </source>
</evidence>
<dbReference type="Gene3D" id="3.40.50.720">
    <property type="entry name" value="NAD(P)-binding Rossmann-like Domain"/>
    <property type="match status" value="1"/>
</dbReference>
<organism evidence="5 6">
    <name type="scientific">Tepidiforma thermophila (strain KCTC 52669 / CGMCC 1.13589 / G233)</name>
    <dbReference type="NCBI Taxonomy" id="2761530"/>
    <lineage>
        <taxon>Bacteria</taxon>
        <taxon>Bacillati</taxon>
        <taxon>Chloroflexota</taxon>
        <taxon>Tepidiformia</taxon>
        <taxon>Tepidiformales</taxon>
        <taxon>Tepidiformaceae</taxon>
        <taxon>Tepidiforma</taxon>
    </lineage>
</organism>
<protein>
    <submittedName>
        <fullName evidence="5">NAD(P)-dependent dehydrogenase (Short-subunit alcohol dehydrogenase family)</fullName>
    </submittedName>
</protein>
<dbReference type="PANTHER" id="PTHR24321:SF8">
    <property type="entry name" value="ESTRADIOL 17-BETA-DEHYDROGENASE 8-RELATED"/>
    <property type="match status" value="1"/>
</dbReference>
<feature type="domain" description="Ketoreductase" evidence="4">
    <location>
        <begin position="7"/>
        <end position="185"/>
    </location>
</feature>
<dbReference type="AlphaFoldDB" id="A0A2A9HGA9"/>
<dbReference type="EMBL" id="PDJQ01000001">
    <property type="protein sequence ID" value="PFG74045.1"/>
    <property type="molecule type" value="Genomic_DNA"/>
</dbReference>
<dbReference type="PRINTS" id="PR00080">
    <property type="entry name" value="SDRFAMILY"/>
</dbReference>
<dbReference type="Pfam" id="PF13561">
    <property type="entry name" value="adh_short_C2"/>
    <property type="match status" value="1"/>
</dbReference>
<name>A0A2A9HGA9_TEPT2</name>
<evidence type="ECO:0000256" key="2">
    <source>
        <dbReference type="ARBA" id="ARBA00023002"/>
    </source>
</evidence>
<dbReference type="Proteomes" id="UP000223071">
    <property type="component" value="Unassembled WGS sequence"/>
</dbReference>
<dbReference type="PRINTS" id="PR00081">
    <property type="entry name" value="GDHRDH"/>
</dbReference>
<dbReference type="InterPro" id="IPR057326">
    <property type="entry name" value="KR_dom"/>
</dbReference>
<evidence type="ECO:0000256" key="1">
    <source>
        <dbReference type="ARBA" id="ARBA00006484"/>
    </source>
</evidence>
<dbReference type="InterPro" id="IPR036291">
    <property type="entry name" value="NAD(P)-bd_dom_sf"/>
</dbReference>
<keyword evidence="2" id="KW-0560">Oxidoreductase</keyword>
<dbReference type="PANTHER" id="PTHR24321">
    <property type="entry name" value="DEHYDROGENASES, SHORT CHAIN"/>
    <property type="match status" value="1"/>
</dbReference>
<dbReference type="InterPro" id="IPR020904">
    <property type="entry name" value="Sc_DH/Rdtase_CS"/>
</dbReference>
<evidence type="ECO:0000313" key="5">
    <source>
        <dbReference type="EMBL" id="PFG74045.1"/>
    </source>
</evidence>
<gene>
    <name evidence="5" type="ORF">A9A59_1253</name>
</gene>
<dbReference type="SUPFAM" id="SSF51735">
    <property type="entry name" value="NAD(P)-binding Rossmann-fold domains"/>
    <property type="match status" value="1"/>
</dbReference>
<dbReference type="InterPro" id="IPR002347">
    <property type="entry name" value="SDR_fam"/>
</dbReference>
<dbReference type="RefSeq" id="WP_098503463.1">
    <property type="nucleotide sequence ID" value="NZ_PDJQ01000001.1"/>
</dbReference>
<sequence length="266" mass="26897">MGALDGKVAIVTGGASGIGKAIVEAFVREGARVIVGDVDAAGIGRLIGELGHNQVDGAEVDVRDEAAVERMVGQAVRRFGRLDIAVNNAGVGGFAPIQAYPLEEWDRVVGISLTGTFLCIKHEAARMMAQGKGGSIINIASLNAIQPAEGFAAYCAAKAGVAMLTKVAALELGRHGIRVNAIGPGLIHTPATAPMTAVPGLEAAFIAETALGRAGEPEDVAGLALYLASDASSLMTGQTLYIDGGASLKKYPELFSFVGAAGSGAG</sequence>
<reference evidence="5 6" key="1">
    <citation type="submission" date="2017-09" db="EMBL/GenBank/DDBJ databases">
        <title>Sequencing the genomes of two abundant thermophiles in Great Basin hot springs: Thermocrinis jamiesonii and novel Chloroflexi Thermoflexus hugenholtzii.</title>
        <authorList>
            <person name="Hedlund B."/>
        </authorList>
    </citation>
    <scope>NUCLEOTIDE SEQUENCE [LARGE SCALE GENOMIC DNA]</scope>
    <source>
        <strain evidence="5 6">G233</strain>
    </source>
</reference>
<comment type="similarity">
    <text evidence="1">Belongs to the short-chain dehydrogenases/reductases (SDR) family.</text>
</comment>
<proteinExistence type="inferred from homology"/>
<accession>A0A2A9HGA9</accession>
<dbReference type="CDD" id="cd05233">
    <property type="entry name" value="SDR_c"/>
    <property type="match status" value="1"/>
</dbReference>
<evidence type="ECO:0000259" key="4">
    <source>
        <dbReference type="SMART" id="SM00822"/>
    </source>
</evidence>
<evidence type="ECO:0000256" key="3">
    <source>
        <dbReference type="ARBA" id="ARBA00023027"/>
    </source>
</evidence>
<dbReference type="GO" id="GO:0016491">
    <property type="term" value="F:oxidoreductase activity"/>
    <property type="evidence" value="ECO:0007669"/>
    <property type="project" value="UniProtKB-KW"/>
</dbReference>
<dbReference type="NCBIfam" id="NF005559">
    <property type="entry name" value="PRK07231.1"/>
    <property type="match status" value="1"/>
</dbReference>
<keyword evidence="3" id="KW-0520">NAD</keyword>